<dbReference type="AlphaFoldDB" id="R1HU99"/>
<dbReference type="EMBL" id="AOUO01000238">
    <property type="protein sequence ID" value="EOD67115.1"/>
    <property type="molecule type" value="Genomic_DNA"/>
</dbReference>
<evidence type="ECO:0000256" key="1">
    <source>
        <dbReference type="SAM" id="Phobius"/>
    </source>
</evidence>
<keyword evidence="1" id="KW-0472">Membrane</keyword>
<dbReference type="Proteomes" id="UP000014139">
    <property type="component" value="Unassembled WGS sequence"/>
</dbReference>
<protein>
    <submittedName>
        <fullName evidence="2">Uncharacterized protein</fullName>
    </submittedName>
</protein>
<comment type="caution">
    <text evidence="2">The sequence shown here is derived from an EMBL/GenBank/DDBJ whole genome shotgun (WGS) entry which is preliminary data.</text>
</comment>
<evidence type="ECO:0000313" key="2">
    <source>
        <dbReference type="EMBL" id="EOD67115.1"/>
    </source>
</evidence>
<feature type="transmembrane region" description="Helical" evidence="1">
    <location>
        <begin position="12"/>
        <end position="32"/>
    </location>
</feature>
<organism evidence="2 3">
    <name type="scientific">Amycolatopsis vancoresmycina DSM 44592</name>
    <dbReference type="NCBI Taxonomy" id="1292037"/>
    <lineage>
        <taxon>Bacteria</taxon>
        <taxon>Bacillati</taxon>
        <taxon>Actinomycetota</taxon>
        <taxon>Actinomycetes</taxon>
        <taxon>Pseudonocardiales</taxon>
        <taxon>Pseudonocardiaceae</taxon>
        <taxon>Amycolatopsis</taxon>
    </lineage>
</organism>
<evidence type="ECO:0000313" key="3">
    <source>
        <dbReference type="Proteomes" id="UP000014139"/>
    </source>
</evidence>
<keyword evidence="3" id="KW-1185">Reference proteome</keyword>
<name>R1HU99_9PSEU</name>
<dbReference type="RefSeq" id="WP_003084171.1">
    <property type="nucleotide sequence ID" value="NZ_AOUO01000238.1"/>
</dbReference>
<accession>R1HU99</accession>
<dbReference type="eggNOG" id="ENOG50332E2">
    <property type="taxonomic scope" value="Bacteria"/>
</dbReference>
<dbReference type="OrthoDB" id="3648554at2"/>
<keyword evidence="1" id="KW-0812">Transmembrane</keyword>
<keyword evidence="1" id="KW-1133">Transmembrane helix</keyword>
<dbReference type="PATRIC" id="fig|1292037.4.peg.3445"/>
<reference evidence="2 3" key="1">
    <citation type="submission" date="2013-02" db="EMBL/GenBank/DDBJ databases">
        <title>Draft genome sequence of Amycolatopsis vancoresmycina strain DSM 44592T.</title>
        <authorList>
            <person name="Kumar S."/>
            <person name="Kaur N."/>
            <person name="Kaur C."/>
            <person name="Raghava G.P.S."/>
            <person name="Mayilraj S."/>
        </authorList>
    </citation>
    <scope>NUCLEOTIDE SEQUENCE [LARGE SCALE GENOMIC DNA]</scope>
    <source>
        <strain evidence="2 3">DSM 44592</strain>
    </source>
</reference>
<feature type="non-terminal residue" evidence="2">
    <location>
        <position position="1"/>
    </location>
</feature>
<gene>
    <name evidence="2" type="ORF">H480_18057</name>
</gene>
<proteinExistence type="predicted"/>
<sequence>TLPPPADTGPPGAVPAVVGAVAVLAAGVSLAWRRATAKWLAALRIPETREAVQRAESLVAAKITEHVRGMAHARRLTDAALALASDTGALADLYRLRAGPESGQRIEVLPDLVTVLREDLITLVMRALDDQFATIGTDVALSPTPAELTADAERELGAYEQFLDDHGIYRKPGPAGDGGARDRLNLAFWQRSEAARRALRTDGRGEFVQLCRIGDIRALDVGWRGTRVLRFAPEAAQRALVGAGDEPVLTADLELAGALRLVPLAAGRVVHQHPAATGRDEEDGSPT</sequence>